<feature type="region of interest" description="Disordered" evidence="1">
    <location>
        <begin position="36"/>
        <end position="63"/>
    </location>
</feature>
<accession>A0ABR0NBT4</accession>
<gene>
    <name evidence="2" type="ORF">PVK06_041700</name>
</gene>
<proteinExistence type="predicted"/>
<feature type="compositionally biased region" description="Basic residues" evidence="1">
    <location>
        <begin position="48"/>
        <end position="59"/>
    </location>
</feature>
<evidence type="ECO:0000313" key="3">
    <source>
        <dbReference type="Proteomes" id="UP001358586"/>
    </source>
</evidence>
<feature type="compositionally biased region" description="Basic and acidic residues" evidence="1">
    <location>
        <begin position="36"/>
        <end position="47"/>
    </location>
</feature>
<evidence type="ECO:0000313" key="2">
    <source>
        <dbReference type="EMBL" id="KAK5787049.1"/>
    </source>
</evidence>
<keyword evidence="3" id="KW-1185">Reference proteome</keyword>
<feature type="compositionally biased region" description="Basic and acidic residues" evidence="1">
    <location>
        <begin position="225"/>
        <end position="237"/>
    </location>
</feature>
<reference evidence="2 3" key="1">
    <citation type="submission" date="2023-03" db="EMBL/GenBank/DDBJ databases">
        <title>WGS of Gossypium arboreum.</title>
        <authorList>
            <person name="Yu D."/>
        </authorList>
    </citation>
    <scope>NUCLEOTIDE SEQUENCE [LARGE SCALE GENOMIC DNA]</scope>
    <source>
        <tissue evidence="2">Leaf</tissue>
    </source>
</reference>
<dbReference type="PANTHER" id="PTHR31541">
    <property type="entry name" value="B3 DOMAIN PLANT PROTEIN-RELATED"/>
    <property type="match status" value="1"/>
</dbReference>
<organism evidence="2 3">
    <name type="scientific">Gossypium arboreum</name>
    <name type="common">Tree cotton</name>
    <name type="synonym">Gossypium nanking</name>
    <dbReference type="NCBI Taxonomy" id="29729"/>
    <lineage>
        <taxon>Eukaryota</taxon>
        <taxon>Viridiplantae</taxon>
        <taxon>Streptophyta</taxon>
        <taxon>Embryophyta</taxon>
        <taxon>Tracheophyta</taxon>
        <taxon>Spermatophyta</taxon>
        <taxon>Magnoliopsida</taxon>
        <taxon>eudicotyledons</taxon>
        <taxon>Gunneridae</taxon>
        <taxon>Pentapetalae</taxon>
        <taxon>rosids</taxon>
        <taxon>malvids</taxon>
        <taxon>Malvales</taxon>
        <taxon>Malvaceae</taxon>
        <taxon>Malvoideae</taxon>
        <taxon>Gossypium</taxon>
    </lineage>
</organism>
<comment type="caution">
    <text evidence="2">The sequence shown here is derived from an EMBL/GenBank/DDBJ whole genome shotgun (WGS) entry which is preliminary data.</text>
</comment>
<evidence type="ECO:0000256" key="1">
    <source>
        <dbReference type="SAM" id="MobiDB-lite"/>
    </source>
</evidence>
<dbReference type="PANTHER" id="PTHR31541:SF25">
    <property type="entry name" value="GAMMA-GLIADIN B"/>
    <property type="match status" value="1"/>
</dbReference>
<dbReference type="InterPro" id="IPR005508">
    <property type="entry name" value="At2g31720-like"/>
</dbReference>
<protein>
    <submittedName>
        <fullName evidence="2">Uncharacterized protein</fullName>
    </submittedName>
</protein>
<sequence>MVELLRLEDFKDTNVDPKWSAFDYLLEVTRVDQEKLQQRSSMQEKNELKRKHQNSRNKRPIVSYPPPLLPQSLKQHIVEILGGSDCVLVIQKKLFFSYINPQASQFLISFSQLKSHEFLNEYEVKHLKTKKDAIKARLLEASMKETEINFNKWVMDNSSIQMEHTKSLVTTLLPLIIVGFVLLSSSCRGIHAASEEAVSSSSSEINVPKILREINPSPPAPRSNDPPHFKAVPRNEARPPPAP</sequence>
<dbReference type="Proteomes" id="UP001358586">
    <property type="component" value="Chromosome 11"/>
</dbReference>
<dbReference type="EMBL" id="JARKNE010000011">
    <property type="protein sequence ID" value="KAK5787049.1"/>
    <property type="molecule type" value="Genomic_DNA"/>
</dbReference>
<dbReference type="Pfam" id="PF03754">
    <property type="entry name" value="At2g31720-like"/>
    <property type="match status" value="1"/>
</dbReference>
<name>A0ABR0NBT4_GOSAR</name>
<feature type="region of interest" description="Disordered" evidence="1">
    <location>
        <begin position="209"/>
        <end position="243"/>
    </location>
</feature>